<evidence type="ECO:0000259" key="4">
    <source>
        <dbReference type="PROSITE" id="PS50106"/>
    </source>
</evidence>
<comment type="similarity">
    <text evidence="1">Belongs to the peptidase S1C family.</text>
</comment>
<sequence length="376" mass="40399">MKFLKIKFTNLIQIFIIVCFCLVNFSQKAEILALTSQESHNFVSSAVKNVGPAVVKIDTERLVERQQFDPTLLDPLLRDLLGEQGNTPERERGQGSGVIINENGLVLTNAHVVEKVDDVSVTLANGTVCDGQVLGTDVVTDLALIKIEDSNYSGFAPLGNSEDLEVGDWAIALGTPYGLEKTVTLGIVSSLHRDINSLGFSDKRLDLIQTDAAINPGNSGGPLINSNGEVIGINTLVRSGPGAGLGFAIPINLAKSVSDQLLQNGEVIHPYLGVQLISLNPRIAKEHNKDPNSLVQLPERNGALIQSVIPNSPAEKAGLRRGDLVIAAENISIEEPKALLDEVEKAQIGKVFLLNVLRDNKEIQINIKPEPLPGLT</sequence>
<dbReference type="Proteomes" id="UP000030491">
    <property type="component" value="Unassembled WGS sequence"/>
</dbReference>
<dbReference type="PANTHER" id="PTHR22939">
    <property type="entry name" value="SERINE PROTEASE FAMILY S1C HTRA-RELATED"/>
    <property type="match status" value="1"/>
</dbReference>
<organism evidence="5 6">
    <name type="scientific">Prochlorococcus marinus str. MIT 9116</name>
    <dbReference type="NCBI Taxonomy" id="167544"/>
    <lineage>
        <taxon>Bacteria</taxon>
        <taxon>Bacillati</taxon>
        <taxon>Cyanobacteriota</taxon>
        <taxon>Cyanophyceae</taxon>
        <taxon>Synechococcales</taxon>
        <taxon>Prochlorococcaceae</taxon>
        <taxon>Prochlorococcus</taxon>
    </lineage>
</organism>
<dbReference type="InterPro" id="IPR001940">
    <property type="entry name" value="Peptidase_S1C"/>
</dbReference>
<evidence type="ECO:0000256" key="3">
    <source>
        <dbReference type="ARBA" id="ARBA00022801"/>
    </source>
</evidence>
<dbReference type="GO" id="GO:0006508">
    <property type="term" value="P:proteolysis"/>
    <property type="evidence" value="ECO:0007669"/>
    <property type="project" value="UniProtKB-KW"/>
</dbReference>
<reference evidence="6" key="1">
    <citation type="journal article" date="2014" name="Sci. Data">
        <title>Genomes of diverse isolates of the marine cyanobacterium Prochlorococcus.</title>
        <authorList>
            <person name="Biller S."/>
            <person name="Berube P."/>
            <person name="Thompson J."/>
            <person name="Kelly L."/>
            <person name="Roggensack S."/>
            <person name="Awad L."/>
            <person name="Roache-Johnson K."/>
            <person name="Ding H."/>
            <person name="Giovannoni S.J."/>
            <person name="Moore L.R."/>
            <person name="Chisholm S.W."/>
        </authorList>
    </citation>
    <scope>NUCLEOTIDE SEQUENCE [LARGE SCALE GENOMIC DNA]</scope>
</reference>
<proteinExistence type="inferred from homology"/>
<comment type="caution">
    <text evidence="5">The sequence shown here is derived from an EMBL/GenBank/DDBJ whole genome shotgun (WGS) entry which is preliminary data.</text>
</comment>
<dbReference type="GO" id="GO:0004252">
    <property type="term" value="F:serine-type endopeptidase activity"/>
    <property type="evidence" value="ECO:0007669"/>
    <property type="project" value="InterPro"/>
</dbReference>
<evidence type="ECO:0000313" key="5">
    <source>
        <dbReference type="EMBL" id="KGF92498.1"/>
    </source>
</evidence>
<evidence type="ECO:0000256" key="1">
    <source>
        <dbReference type="ARBA" id="ARBA00010541"/>
    </source>
</evidence>
<dbReference type="InterPro" id="IPR036034">
    <property type="entry name" value="PDZ_sf"/>
</dbReference>
<feature type="domain" description="PDZ" evidence="4">
    <location>
        <begin position="250"/>
        <end position="342"/>
    </location>
</feature>
<dbReference type="InterPro" id="IPR001478">
    <property type="entry name" value="PDZ"/>
</dbReference>
<dbReference type="PANTHER" id="PTHR22939:SF129">
    <property type="entry name" value="SERINE PROTEASE HTRA2, MITOCHONDRIAL"/>
    <property type="match status" value="1"/>
</dbReference>
<evidence type="ECO:0000313" key="6">
    <source>
        <dbReference type="Proteomes" id="UP000030491"/>
    </source>
</evidence>
<gene>
    <name evidence="5" type="ORF">EU93_0457</name>
</gene>
<dbReference type="PRINTS" id="PR00834">
    <property type="entry name" value="PROTEASES2C"/>
</dbReference>
<dbReference type="EMBL" id="JNAJ01000006">
    <property type="protein sequence ID" value="KGF92498.1"/>
    <property type="molecule type" value="Genomic_DNA"/>
</dbReference>
<dbReference type="SMART" id="SM00228">
    <property type="entry name" value="PDZ"/>
    <property type="match status" value="1"/>
</dbReference>
<dbReference type="PROSITE" id="PS50106">
    <property type="entry name" value="PDZ"/>
    <property type="match status" value="1"/>
</dbReference>
<name>A0A0A1ZWH9_PROMR</name>
<accession>A0A0A1ZWH9</accession>
<dbReference type="OrthoDB" id="9807133at2"/>
<dbReference type="InterPro" id="IPR009003">
    <property type="entry name" value="Peptidase_S1_PA"/>
</dbReference>
<protein>
    <submittedName>
        <fullName evidence="5">Serine protease</fullName>
    </submittedName>
</protein>
<dbReference type="RefSeq" id="WP_032513251.1">
    <property type="nucleotide sequence ID" value="NZ_JNAJ01000006.1"/>
</dbReference>
<dbReference type="SUPFAM" id="SSF50156">
    <property type="entry name" value="PDZ domain-like"/>
    <property type="match status" value="1"/>
</dbReference>
<dbReference type="AlphaFoldDB" id="A0A0A1ZWH9"/>
<dbReference type="InterPro" id="IPR043504">
    <property type="entry name" value="Peptidase_S1_PA_chymotrypsin"/>
</dbReference>
<keyword evidence="2 5" id="KW-0645">Protease</keyword>
<dbReference type="Pfam" id="PF13180">
    <property type="entry name" value="PDZ_2"/>
    <property type="match status" value="1"/>
</dbReference>
<dbReference type="Gene3D" id="2.40.10.10">
    <property type="entry name" value="Trypsin-like serine proteases"/>
    <property type="match status" value="2"/>
</dbReference>
<evidence type="ECO:0000256" key="2">
    <source>
        <dbReference type="ARBA" id="ARBA00022670"/>
    </source>
</evidence>
<keyword evidence="3" id="KW-0378">Hydrolase</keyword>
<dbReference type="Gene3D" id="2.30.42.10">
    <property type="match status" value="1"/>
</dbReference>
<dbReference type="SUPFAM" id="SSF50494">
    <property type="entry name" value="Trypsin-like serine proteases"/>
    <property type="match status" value="1"/>
</dbReference>
<dbReference type="Pfam" id="PF13365">
    <property type="entry name" value="Trypsin_2"/>
    <property type="match status" value="1"/>
</dbReference>